<keyword evidence="2" id="KW-1185">Reference proteome</keyword>
<dbReference type="AlphaFoldDB" id="A0A5S4F4D1"/>
<dbReference type="Proteomes" id="UP000309128">
    <property type="component" value="Unassembled WGS sequence"/>
</dbReference>
<sequence>MTVLAHQPPCTTCHAKAGRPCRWEHTRRTTEPQPVPHPVSASNLMGVMRANEVETLDDVRDCLTRLRELYDEGAGVYGAAMDDALTKKVLWHVACGHAQAAEMACVILDRSAWGPAR</sequence>
<evidence type="ECO:0000313" key="2">
    <source>
        <dbReference type="Proteomes" id="UP000309128"/>
    </source>
</evidence>
<gene>
    <name evidence="1" type="ORF">ETD86_37410</name>
</gene>
<comment type="caution">
    <text evidence="1">The sequence shown here is derived from an EMBL/GenBank/DDBJ whole genome shotgun (WGS) entry which is preliminary data.</text>
</comment>
<organism evidence="1 2">
    <name type="scientific">Nonomuraea turkmeniaca</name>
    <dbReference type="NCBI Taxonomy" id="103838"/>
    <lineage>
        <taxon>Bacteria</taxon>
        <taxon>Bacillati</taxon>
        <taxon>Actinomycetota</taxon>
        <taxon>Actinomycetes</taxon>
        <taxon>Streptosporangiales</taxon>
        <taxon>Streptosporangiaceae</taxon>
        <taxon>Nonomuraea</taxon>
    </lineage>
</organism>
<protein>
    <submittedName>
        <fullName evidence="1">Uncharacterized protein</fullName>
    </submittedName>
</protein>
<proteinExistence type="predicted"/>
<name>A0A5S4F4D1_9ACTN</name>
<dbReference type="RefSeq" id="WP_138671374.1">
    <property type="nucleotide sequence ID" value="NZ_VCKY01000170.1"/>
</dbReference>
<accession>A0A5S4F4D1</accession>
<evidence type="ECO:0000313" key="1">
    <source>
        <dbReference type="EMBL" id="TMR10997.1"/>
    </source>
</evidence>
<reference evidence="1 2" key="1">
    <citation type="submission" date="2019-05" db="EMBL/GenBank/DDBJ databases">
        <title>Draft genome sequence of Nonomuraea turkmeniaca DSM 43926.</title>
        <authorList>
            <person name="Saricaoglu S."/>
            <person name="Isik K."/>
        </authorList>
    </citation>
    <scope>NUCLEOTIDE SEQUENCE [LARGE SCALE GENOMIC DNA]</scope>
    <source>
        <strain evidence="1 2">DSM 43926</strain>
    </source>
</reference>
<dbReference type="EMBL" id="VCKY01000170">
    <property type="protein sequence ID" value="TMR10997.1"/>
    <property type="molecule type" value="Genomic_DNA"/>
</dbReference>